<sequence length="157" mass="17238">MTTAVDIIAEAVRERVRRDGTDLSHHAELTERYVSEELQRYSERALAGAGQLIADERAAARQIIASLTGLGPLQAFLDDPEIEEIWINSPSRVFIARGGDPELTDVVLTETLVRDLVERMLQATGRRVDVSSPFVDASLADGSRLHVVIPDTGRSDC</sequence>
<keyword evidence="3" id="KW-1185">Reference proteome</keyword>
<dbReference type="InterPro" id="IPR027417">
    <property type="entry name" value="P-loop_NTPase"/>
</dbReference>
<evidence type="ECO:0000313" key="2">
    <source>
        <dbReference type="EMBL" id="PFG31615.1"/>
    </source>
</evidence>
<dbReference type="EMBL" id="PDJE01000001">
    <property type="protein sequence ID" value="PFG31615.1"/>
    <property type="molecule type" value="Genomic_DNA"/>
</dbReference>
<dbReference type="PANTHER" id="PTHR30486:SF6">
    <property type="entry name" value="TYPE IV PILUS RETRACTATION ATPASE PILT"/>
    <property type="match status" value="1"/>
</dbReference>
<organism evidence="2 3">
    <name type="scientific">Paramicrobacterium agarici</name>
    <dbReference type="NCBI Taxonomy" id="630514"/>
    <lineage>
        <taxon>Bacteria</taxon>
        <taxon>Bacillati</taxon>
        <taxon>Actinomycetota</taxon>
        <taxon>Actinomycetes</taxon>
        <taxon>Micrococcales</taxon>
        <taxon>Microbacteriaceae</taxon>
        <taxon>Paramicrobacterium</taxon>
    </lineage>
</organism>
<dbReference type="AlphaFoldDB" id="A0A2A9DZQ8"/>
<name>A0A2A9DZQ8_9MICO</name>
<dbReference type="PANTHER" id="PTHR30486">
    <property type="entry name" value="TWITCHING MOTILITY PROTEIN PILT"/>
    <property type="match status" value="1"/>
</dbReference>
<gene>
    <name evidence="2" type="ORF">ATJ78_2591</name>
</gene>
<comment type="similarity">
    <text evidence="1">Belongs to the GSP E family.</text>
</comment>
<dbReference type="Gene3D" id="3.30.450.380">
    <property type="match status" value="1"/>
</dbReference>
<dbReference type="GO" id="GO:0016887">
    <property type="term" value="F:ATP hydrolysis activity"/>
    <property type="evidence" value="ECO:0007669"/>
    <property type="project" value="InterPro"/>
</dbReference>
<proteinExistence type="inferred from homology"/>
<evidence type="ECO:0000313" key="3">
    <source>
        <dbReference type="Proteomes" id="UP000221369"/>
    </source>
</evidence>
<dbReference type="InterPro" id="IPR050921">
    <property type="entry name" value="T4SS_GSP_E_ATPase"/>
</dbReference>
<accession>A0A2A9DZQ8</accession>
<comment type="caution">
    <text evidence="2">The sequence shown here is derived from an EMBL/GenBank/DDBJ whole genome shotgun (WGS) entry which is preliminary data.</text>
</comment>
<dbReference type="Proteomes" id="UP000221369">
    <property type="component" value="Unassembled WGS sequence"/>
</dbReference>
<dbReference type="SUPFAM" id="SSF52540">
    <property type="entry name" value="P-loop containing nucleoside triphosphate hydrolases"/>
    <property type="match status" value="1"/>
</dbReference>
<protein>
    <submittedName>
        <fullName evidence="2">Pilus assembly protein CpaF</fullName>
    </submittedName>
</protein>
<reference evidence="2 3" key="1">
    <citation type="submission" date="2017-10" db="EMBL/GenBank/DDBJ databases">
        <title>Sequencing the genomes of 1000 actinobacteria strains.</title>
        <authorList>
            <person name="Klenk H.-P."/>
        </authorList>
    </citation>
    <scope>NUCLEOTIDE SEQUENCE [LARGE SCALE GENOMIC DNA]</scope>
    <source>
        <strain evidence="2 3">DSM 21798</strain>
    </source>
</reference>
<dbReference type="RefSeq" id="WP_098408604.1">
    <property type="nucleotide sequence ID" value="NZ_PDJE01000001.1"/>
</dbReference>
<evidence type="ECO:0000256" key="1">
    <source>
        <dbReference type="ARBA" id="ARBA00006611"/>
    </source>
</evidence>